<gene>
    <name evidence="2" type="ORF">SAMN04487959_12314</name>
</gene>
<dbReference type="NCBIfam" id="NF038354">
    <property type="entry name" value="trnsprt_adja_43"/>
    <property type="match status" value="1"/>
</dbReference>
<sequence length="43" mass="5019">MQTLIYGSYVLIWPILTLGVLTLICRAVLRDMRVAREEKRDLV</sequence>
<name>A0A1I3FYZ1_9GAMM</name>
<dbReference type="RefSeq" id="WP_218155430.1">
    <property type="nucleotide sequence ID" value="NZ_FOPY01000023.1"/>
</dbReference>
<dbReference type="EMBL" id="FOPY01000023">
    <property type="protein sequence ID" value="SFI16415.1"/>
    <property type="molecule type" value="Genomic_DNA"/>
</dbReference>
<dbReference type="InterPro" id="IPR049820">
    <property type="entry name" value="Trnsprt_adja_ssu-like"/>
</dbReference>
<keyword evidence="1" id="KW-0812">Transmembrane</keyword>
<reference evidence="2 3" key="1">
    <citation type="submission" date="2016-10" db="EMBL/GenBank/DDBJ databases">
        <authorList>
            <person name="de Groot N.N."/>
        </authorList>
    </citation>
    <scope>NUCLEOTIDE SEQUENCE [LARGE SCALE GENOMIC DNA]</scope>
    <source>
        <strain evidence="2 3">CGMCC 1.6848</strain>
    </source>
</reference>
<keyword evidence="1" id="KW-0472">Membrane</keyword>
<organism evidence="2 3">
    <name type="scientific">Modicisalibacter xianhensis</name>
    <dbReference type="NCBI Taxonomy" id="442341"/>
    <lineage>
        <taxon>Bacteria</taxon>
        <taxon>Pseudomonadati</taxon>
        <taxon>Pseudomonadota</taxon>
        <taxon>Gammaproteobacteria</taxon>
        <taxon>Oceanospirillales</taxon>
        <taxon>Halomonadaceae</taxon>
        <taxon>Modicisalibacter</taxon>
    </lineage>
</organism>
<accession>A0A1I3FYZ1</accession>
<dbReference type="Proteomes" id="UP000199040">
    <property type="component" value="Unassembled WGS sequence"/>
</dbReference>
<keyword evidence="3" id="KW-1185">Reference proteome</keyword>
<evidence type="ECO:0000313" key="2">
    <source>
        <dbReference type="EMBL" id="SFI16415.1"/>
    </source>
</evidence>
<feature type="transmembrane region" description="Helical" evidence="1">
    <location>
        <begin position="6"/>
        <end position="29"/>
    </location>
</feature>
<proteinExistence type="predicted"/>
<protein>
    <submittedName>
        <fullName evidence="2">Uncharacterized protein</fullName>
    </submittedName>
</protein>
<evidence type="ECO:0000313" key="3">
    <source>
        <dbReference type="Proteomes" id="UP000199040"/>
    </source>
</evidence>
<evidence type="ECO:0000256" key="1">
    <source>
        <dbReference type="SAM" id="Phobius"/>
    </source>
</evidence>
<dbReference type="AlphaFoldDB" id="A0A1I3FYZ1"/>
<keyword evidence="1" id="KW-1133">Transmembrane helix</keyword>